<keyword evidence="2" id="KW-0863">Zinc-finger</keyword>
<organism evidence="4">
    <name type="scientific">Cyprideis torosa</name>
    <dbReference type="NCBI Taxonomy" id="163714"/>
    <lineage>
        <taxon>Eukaryota</taxon>
        <taxon>Metazoa</taxon>
        <taxon>Ecdysozoa</taxon>
        <taxon>Arthropoda</taxon>
        <taxon>Crustacea</taxon>
        <taxon>Oligostraca</taxon>
        <taxon>Ostracoda</taxon>
        <taxon>Podocopa</taxon>
        <taxon>Podocopida</taxon>
        <taxon>Cytherocopina</taxon>
        <taxon>Cytheroidea</taxon>
        <taxon>Cytherideidae</taxon>
        <taxon>Cyprideis</taxon>
    </lineage>
</organism>
<protein>
    <submittedName>
        <fullName evidence="4">Uncharacterized protein</fullName>
    </submittedName>
</protein>
<dbReference type="SMART" id="SM00355">
    <property type="entry name" value="ZnF_C2H2"/>
    <property type="match status" value="1"/>
</dbReference>
<dbReference type="InterPro" id="IPR036236">
    <property type="entry name" value="Znf_C2H2_sf"/>
</dbReference>
<keyword evidence="1" id="KW-0479">Metal-binding</keyword>
<dbReference type="Pfam" id="PF00096">
    <property type="entry name" value="zf-C2H2"/>
    <property type="match status" value="1"/>
</dbReference>
<dbReference type="Gene3D" id="3.30.160.60">
    <property type="entry name" value="Classic Zinc Finger"/>
    <property type="match status" value="1"/>
</dbReference>
<proteinExistence type="predicted"/>
<evidence type="ECO:0000256" key="1">
    <source>
        <dbReference type="ARBA" id="ARBA00022723"/>
    </source>
</evidence>
<dbReference type="InterPro" id="IPR013087">
    <property type="entry name" value="Znf_C2H2_type"/>
</dbReference>
<dbReference type="PROSITE" id="PS50157">
    <property type="entry name" value="ZINC_FINGER_C2H2_2"/>
    <property type="match status" value="1"/>
</dbReference>
<dbReference type="GO" id="GO:0008270">
    <property type="term" value="F:zinc ion binding"/>
    <property type="evidence" value="ECO:0007669"/>
    <property type="project" value="UniProtKB-KW"/>
</dbReference>
<accession>A0A7R8WBT2</accession>
<dbReference type="FunFam" id="3.30.160.60:FF:000446">
    <property type="entry name" value="Zinc finger protein"/>
    <property type="match status" value="1"/>
</dbReference>
<dbReference type="EMBL" id="OB660698">
    <property type="protein sequence ID" value="CAD7225939.1"/>
    <property type="molecule type" value="Genomic_DNA"/>
</dbReference>
<name>A0A7R8WBT2_9CRUS</name>
<evidence type="ECO:0000313" key="4">
    <source>
        <dbReference type="EMBL" id="CAD7225939.1"/>
    </source>
</evidence>
<dbReference type="SUPFAM" id="SSF57667">
    <property type="entry name" value="beta-beta-alpha zinc fingers"/>
    <property type="match status" value="1"/>
</dbReference>
<dbReference type="PROSITE" id="PS00028">
    <property type="entry name" value="ZINC_FINGER_C2H2_1"/>
    <property type="match status" value="1"/>
</dbReference>
<dbReference type="AlphaFoldDB" id="A0A7R8WBT2"/>
<gene>
    <name evidence="4" type="ORF">CTOB1V02_LOCUS3867</name>
</gene>
<reference evidence="4" key="1">
    <citation type="submission" date="2020-11" db="EMBL/GenBank/DDBJ databases">
        <authorList>
            <person name="Tran Van P."/>
        </authorList>
    </citation>
    <scope>NUCLEOTIDE SEQUENCE</scope>
</reference>
<dbReference type="GO" id="GO:0005634">
    <property type="term" value="C:nucleus"/>
    <property type="evidence" value="ECO:0007669"/>
    <property type="project" value="UniProtKB-ARBA"/>
</dbReference>
<evidence type="ECO:0000256" key="3">
    <source>
        <dbReference type="ARBA" id="ARBA00022833"/>
    </source>
</evidence>
<keyword evidence="3" id="KW-0862">Zinc</keyword>
<sequence>MRKLYPAFIITIDAFSGQNLLVGRKRKMRKLYPAFIITIDAFSGQNLLVGYVLIYNTYDLTCDMCNKSFNRSGNLATHKLIHTEEKGR</sequence>
<evidence type="ECO:0000256" key="2">
    <source>
        <dbReference type="ARBA" id="ARBA00022771"/>
    </source>
</evidence>